<evidence type="ECO:0000313" key="5">
    <source>
        <dbReference type="EMBL" id="RYC67002.1"/>
    </source>
</evidence>
<evidence type="ECO:0000256" key="3">
    <source>
        <dbReference type="SAM" id="Coils"/>
    </source>
</evidence>
<accession>A0A4Q2UF82</accession>
<evidence type="ECO:0000313" key="6">
    <source>
        <dbReference type="Proteomes" id="UP000290407"/>
    </source>
</evidence>
<comment type="caution">
    <text evidence="5">The sequence shown here is derived from an EMBL/GenBank/DDBJ whole genome shotgun (WGS) entry which is preliminary data.</text>
</comment>
<keyword evidence="4" id="KW-0472">Membrane</keyword>
<feature type="coiled-coil region" evidence="3">
    <location>
        <begin position="183"/>
        <end position="249"/>
    </location>
</feature>
<name>A0A4Q2UF82_9BACT</name>
<dbReference type="PANTHER" id="PTHR32347">
    <property type="entry name" value="EFFLUX SYSTEM COMPONENT YKNX-RELATED"/>
    <property type="match status" value="1"/>
</dbReference>
<keyword evidence="4" id="KW-0812">Transmembrane</keyword>
<dbReference type="Proteomes" id="UP000290407">
    <property type="component" value="Unassembled WGS sequence"/>
</dbReference>
<feature type="transmembrane region" description="Helical" evidence="4">
    <location>
        <begin position="31"/>
        <end position="51"/>
    </location>
</feature>
<dbReference type="GO" id="GO:0030313">
    <property type="term" value="C:cell envelope"/>
    <property type="evidence" value="ECO:0007669"/>
    <property type="project" value="UniProtKB-SubCell"/>
</dbReference>
<organism evidence="5 6">
    <name type="scientific">Spirosoma sordidisoli</name>
    <dbReference type="NCBI Taxonomy" id="2502893"/>
    <lineage>
        <taxon>Bacteria</taxon>
        <taxon>Pseudomonadati</taxon>
        <taxon>Bacteroidota</taxon>
        <taxon>Cytophagia</taxon>
        <taxon>Cytophagales</taxon>
        <taxon>Cytophagaceae</taxon>
        <taxon>Spirosoma</taxon>
    </lineage>
</organism>
<dbReference type="AlphaFoldDB" id="A0A4Q2UF82"/>
<protein>
    <submittedName>
        <fullName evidence="5">NHLP bacteriocin system secretion protein</fullName>
    </submittedName>
</protein>
<comment type="subcellular location">
    <subcellularLocation>
        <location evidence="1">Cell envelope</location>
    </subcellularLocation>
</comment>
<dbReference type="InterPro" id="IPR022275">
    <property type="entry name" value="NHPM_bacteriocin_SS_HylD"/>
</dbReference>
<dbReference type="SUPFAM" id="SSF51230">
    <property type="entry name" value="Single hybrid motif"/>
    <property type="match status" value="1"/>
</dbReference>
<keyword evidence="6" id="KW-1185">Reference proteome</keyword>
<gene>
    <name evidence="5" type="ORF">EQG79_26895</name>
</gene>
<reference evidence="5 6" key="1">
    <citation type="submission" date="2019-01" db="EMBL/GenBank/DDBJ databases">
        <title>Spirosoma flava sp. nov., a propanil-degrading bacterium isolated from herbicide-contaminated soil.</title>
        <authorList>
            <person name="Zhang L."/>
            <person name="Jiang J.-D."/>
        </authorList>
    </citation>
    <scope>NUCLEOTIDE SEQUENCE [LARGE SCALE GENOMIC DNA]</scope>
    <source>
        <strain evidence="5 6">TY50</strain>
    </source>
</reference>
<sequence>MAAGFFRQSALEKLSTPEKLDQLIKVTSPKAWITLSVVFAALATGIGWSVFGRVSTKLNVTGVVLGGEVHEVVATSQGQLVKLQVRIGDKVQKGAVIATVQQPELVQQIENAKATLSERQYELTKLISYGNKGTLLEGELMSQNRVSIQGEIEAEKKKLAFLANQLESEVGLFEKGLIVKAQVANTKQQIDASKNTIERLKVQLAEVSNRQHDAGYSMQQRVATQKQQIAEAERSLQFLTERYDTQSNIKSPYNGEVVEVLTDAGVMVGPGTPLFKLKNQKEGQLASLKGVLYIPSQDGKKIKRDMEAFVVPSTVQPQEYGFIKGRVTYVSDFPITQQGMMTSVKNDQLAKGLLAMGPLFEVHVVFEKDNESYSGFKWTSAKGPDIAIKEGTSCMGQITIKQENPIAIVVPAFKKFFNLY</sequence>
<dbReference type="NCBIfam" id="TIGR03794">
    <property type="entry name" value="NHLM_micro_HlyD"/>
    <property type="match status" value="1"/>
</dbReference>
<keyword evidence="2 3" id="KW-0175">Coiled coil</keyword>
<evidence type="ECO:0000256" key="4">
    <source>
        <dbReference type="SAM" id="Phobius"/>
    </source>
</evidence>
<keyword evidence="4" id="KW-1133">Transmembrane helix</keyword>
<dbReference type="EMBL" id="SBLB01000010">
    <property type="protein sequence ID" value="RYC67002.1"/>
    <property type="molecule type" value="Genomic_DNA"/>
</dbReference>
<dbReference type="RefSeq" id="WP_077922424.1">
    <property type="nucleotide sequence ID" value="NZ_SBLB01000010.1"/>
</dbReference>
<dbReference type="InterPro" id="IPR050465">
    <property type="entry name" value="UPF0194_transport"/>
</dbReference>
<dbReference type="Gene3D" id="2.40.50.100">
    <property type="match status" value="1"/>
</dbReference>
<proteinExistence type="predicted"/>
<evidence type="ECO:0000256" key="2">
    <source>
        <dbReference type="ARBA" id="ARBA00023054"/>
    </source>
</evidence>
<dbReference type="InterPro" id="IPR011053">
    <property type="entry name" value="Single_hybrid_motif"/>
</dbReference>
<evidence type="ECO:0000256" key="1">
    <source>
        <dbReference type="ARBA" id="ARBA00004196"/>
    </source>
</evidence>